<dbReference type="KEGG" id="sedi:EBB79_08400"/>
<dbReference type="GO" id="GO:0015074">
    <property type="term" value="P:DNA integration"/>
    <property type="evidence" value="ECO:0007669"/>
    <property type="project" value="InterPro"/>
</dbReference>
<dbReference type="GO" id="GO:0006313">
    <property type="term" value="P:DNA transposition"/>
    <property type="evidence" value="ECO:0007669"/>
    <property type="project" value="InterPro"/>
</dbReference>
<keyword evidence="4" id="KW-1185">Reference proteome</keyword>
<evidence type="ECO:0000313" key="3">
    <source>
        <dbReference type="EMBL" id="AZV77912.1"/>
    </source>
</evidence>
<sequence>MLSRCLQKAKHEGWDILISKTAKRRLDDEVPRLCQVLAREGFAGLLRCFPAQIRDRTTLTALEGVNADCHKFDVFVRWPDGTINRPQIVAFQDLYSGKMLSWRIDHSPNMVMVMAAFGELVETWGILAIACSTTDGSLPVNGSPAAFRTAFALRCAKTIPLVCFPIWAFKFTGPSPQVANLNRLNVGSGILQRTSL</sequence>
<feature type="domain" description="Mu DNA binding I gamma subdomain" evidence="2">
    <location>
        <begin position="6"/>
        <end position="55"/>
    </location>
</feature>
<dbReference type="Gene3D" id="1.10.10.60">
    <property type="entry name" value="Homeodomain-like"/>
    <property type="match status" value="1"/>
</dbReference>
<dbReference type="Pfam" id="PF02914">
    <property type="entry name" value="DDE_2"/>
    <property type="match status" value="1"/>
</dbReference>
<dbReference type="GO" id="GO:0004803">
    <property type="term" value="F:transposase activity"/>
    <property type="evidence" value="ECO:0007669"/>
    <property type="project" value="InterPro"/>
</dbReference>
<feature type="domain" description="Bacteriophage Mu transposase" evidence="1">
    <location>
        <begin position="58"/>
        <end position="128"/>
    </location>
</feature>
<dbReference type="EMBL" id="CP033219">
    <property type="protein sequence ID" value="AZV77912.1"/>
    <property type="molecule type" value="Genomic_DNA"/>
</dbReference>
<dbReference type="InterPro" id="IPR004189">
    <property type="entry name" value="Phage_Mu_transposase"/>
</dbReference>
<accession>A0A3T0N1P7</accession>
<dbReference type="SUPFAM" id="SSF53098">
    <property type="entry name" value="Ribonuclease H-like"/>
    <property type="match status" value="1"/>
</dbReference>
<evidence type="ECO:0000259" key="2">
    <source>
        <dbReference type="Pfam" id="PF09039"/>
    </source>
</evidence>
<dbReference type="Pfam" id="PF09039">
    <property type="entry name" value="HTH_Tnp_Mu_2"/>
    <property type="match status" value="1"/>
</dbReference>
<dbReference type="InterPro" id="IPR015126">
    <property type="entry name" value="Mu_I-gamma"/>
</dbReference>
<dbReference type="Proteomes" id="UP000283063">
    <property type="component" value="Chromosome"/>
</dbReference>
<gene>
    <name evidence="3" type="ORF">EBB79_08400</name>
</gene>
<reference evidence="3 4" key="1">
    <citation type="submission" date="2018-10" db="EMBL/GenBank/DDBJ databases">
        <title>Parasedimentitalea marina sp. nov., a psychrophilic bacterium isolated from deep seawater of the New Britain Trench.</title>
        <authorList>
            <person name="Cao J."/>
        </authorList>
    </citation>
    <scope>NUCLEOTIDE SEQUENCE [LARGE SCALE GENOMIC DNA]</scope>
    <source>
        <strain evidence="3 4">W43</strain>
    </source>
</reference>
<dbReference type="Gene3D" id="3.30.420.10">
    <property type="entry name" value="Ribonuclease H-like superfamily/Ribonuclease H"/>
    <property type="match status" value="1"/>
</dbReference>
<dbReference type="InterPro" id="IPR036397">
    <property type="entry name" value="RNaseH_sf"/>
</dbReference>
<dbReference type="AlphaFoldDB" id="A0A3T0N1P7"/>
<evidence type="ECO:0000313" key="4">
    <source>
        <dbReference type="Proteomes" id="UP000283063"/>
    </source>
</evidence>
<proteinExistence type="predicted"/>
<evidence type="ECO:0000259" key="1">
    <source>
        <dbReference type="Pfam" id="PF02914"/>
    </source>
</evidence>
<dbReference type="OrthoDB" id="5287589at2"/>
<organism evidence="3 4">
    <name type="scientific">Parasedimentitalea marina</name>
    <dbReference type="NCBI Taxonomy" id="2483033"/>
    <lineage>
        <taxon>Bacteria</taxon>
        <taxon>Pseudomonadati</taxon>
        <taxon>Pseudomonadota</taxon>
        <taxon>Alphaproteobacteria</taxon>
        <taxon>Rhodobacterales</taxon>
        <taxon>Paracoccaceae</taxon>
        <taxon>Parasedimentitalea</taxon>
    </lineage>
</organism>
<dbReference type="InterPro" id="IPR012337">
    <property type="entry name" value="RNaseH-like_sf"/>
</dbReference>
<protein>
    <submittedName>
        <fullName evidence="3">Uncharacterized protein</fullName>
    </submittedName>
</protein>
<name>A0A3T0N1P7_9RHOB</name>
<dbReference type="GO" id="GO:0003677">
    <property type="term" value="F:DNA binding"/>
    <property type="evidence" value="ECO:0007669"/>
    <property type="project" value="InterPro"/>
</dbReference>